<feature type="domain" description="CHAD" evidence="2">
    <location>
        <begin position="225"/>
        <end position="516"/>
    </location>
</feature>
<dbReference type="PANTHER" id="PTHR39569:SF1">
    <property type="entry name" value="INORGANIC TRIPHOSPHATASE"/>
    <property type="match status" value="1"/>
</dbReference>
<dbReference type="InterPro" id="IPR038186">
    <property type="entry name" value="CHAD_dom_sf"/>
</dbReference>
<keyword evidence="4" id="KW-1185">Reference proteome</keyword>
<dbReference type="InterPro" id="IPR039013">
    <property type="entry name" value="YgiF"/>
</dbReference>
<reference evidence="3" key="1">
    <citation type="submission" date="2022-11" db="EMBL/GenBank/DDBJ databases">
        <title>Draft genome sequence of Hoeflea poritis E7-10 and Hoeflea prorocentri PM5-8, separated from scleractinian coral Porites lutea and marine dinoflagellate.</title>
        <authorList>
            <person name="Zhang G."/>
            <person name="Wei Q."/>
            <person name="Cai L."/>
        </authorList>
    </citation>
    <scope>NUCLEOTIDE SEQUENCE</scope>
    <source>
        <strain evidence="3">PM5-8</strain>
    </source>
</reference>
<dbReference type="RefSeq" id="WP_267988730.1">
    <property type="nucleotide sequence ID" value="NZ_JAPJZI010000001.1"/>
</dbReference>
<dbReference type="Gene3D" id="1.40.20.10">
    <property type="entry name" value="CHAD domain"/>
    <property type="match status" value="1"/>
</dbReference>
<proteinExistence type="predicted"/>
<accession>A0A9X3UF40</accession>
<dbReference type="SMART" id="SM00880">
    <property type="entry name" value="CHAD"/>
    <property type="match status" value="1"/>
</dbReference>
<sequence length="516" mass="58146">MSNPELEVKLEVGTDVLRRLPGKAALKELTLGKPASRRLRSIYYDTADHRLQKAKASLRLRWDGKAWIQTLKCGTGLKNGLSNPVEIEHPVDRQQLDLTKISDPKIIPWLKDLVSGQTLEPVFETQIDRDTLLLNCDGIGTAELALDNGKVETTGRSQDFSEVELELMSGLPHTLLSISEKIFDGERIDPSTSSKAGRGYALCEPCTSGSDKGPYLPEKPALDPDMTARNAMSAIGRSASQQILGNWGRISISDDPEVPHQLRVGLRRLRTCLNFFKPLAYGPDLKALSHAAQHLGKVVGELRNADVIIDDIVLPAVDQLGRNNKHDALIRYLEENRIEQRNAVRTALASEQWTLLKLNCMLFDQAVERACHGSDQSLQDMKLGTIAGVALRKRWKHVKRKGRGFSKHRIDDRHNMRKSLKTLRYACDYLMPIYSGPEPKVFYKKLRSLQDVFGYLNDVAMADELAAKIAAEFPAGHDLNKSVTHICRWHTIRARLELRKAGRRWRHLKSSPKFWH</sequence>
<dbReference type="PANTHER" id="PTHR39569">
    <property type="entry name" value="INORGANIC TRIPHOSPHATASE"/>
    <property type="match status" value="1"/>
</dbReference>
<dbReference type="EMBL" id="JAPJZI010000001">
    <property type="protein sequence ID" value="MDA5397264.1"/>
    <property type="molecule type" value="Genomic_DNA"/>
</dbReference>
<evidence type="ECO:0000313" key="4">
    <source>
        <dbReference type="Proteomes" id="UP001151234"/>
    </source>
</evidence>
<gene>
    <name evidence="3" type="ORF">OQ273_01655</name>
</gene>
<dbReference type="SUPFAM" id="SSF55154">
    <property type="entry name" value="CYTH-like phosphatases"/>
    <property type="match status" value="1"/>
</dbReference>
<comment type="caution">
    <text evidence="3">The sequence shown here is derived from an EMBL/GenBank/DDBJ whole genome shotgun (WGS) entry which is preliminary data.</text>
</comment>
<protein>
    <submittedName>
        <fullName evidence="3">CHAD domain-containing protein</fullName>
    </submittedName>
</protein>
<dbReference type="AlphaFoldDB" id="A0A9X3UF40"/>
<dbReference type="InterPro" id="IPR023577">
    <property type="entry name" value="CYTH_domain"/>
</dbReference>
<dbReference type="GO" id="GO:0050355">
    <property type="term" value="F:inorganic triphosphate phosphatase activity"/>
    <property type="evidence" value="ECO:0007669"/>
    <property type="project" value="InterPro"/>
</dbReference>
<dbReference type="CDD" id="cd07756">
    <property type="entry name" value="CYTH-like_Pase_CHAD"/>
    <property type="match status" value="1"/>
</dbReference>
<dbReference type="Gene3D" id="2.40.320.10">
    <property type="entry name" value="Hypothetical Protein Pfu-838710-001"/>
    <property type="match status" value="1"/>
</dbReference>
<dbReference type="SMART" id="SM01118">
    <property type="entry name" value="CYTH"/>
    <property type="match status" value="1"/>
</dbReference>
<dbReference type="InterPro" id="IPR007899">
    <property type="entry name" value="CHAD_dom"/>
</dbReference>
<evidence type="ECO:0000313" key="3">
    <source>
        <dbReference type="EMBL" id="MDA5397264.1"/>
    </source>
</evidence>
<feature type="domain" description="CYTH" evidence="1">
    <location>
        <begin position="3"/>
        <end position="206"/>
    </location>
</feature>
<dbReference type="InterPro" id="IPR033469">
    <property type="entry name" value="CYTH-like_dom_sf"/>
</dbReference>
<dbReference type="Pfam" id="PF01928">
    <property type="entry name" value="CYTH"/>
    <property type="match status" value="1"/>
</dbReference>
<dbReference type="PROSITE" id="PS51708">
    <property type="entry name" value="CHAD"/>
    <property type="match status" value="1"/>
</dbReference>
<evidence type="ECO:0000259" key="2">
    <source>
        <dbReference type="PROSITE" id="PS51708"/>
    </source>
</evidence>
<organism evidence="3 4">
    <name type="scientific">Hoeflea prorocentri</name>
    <dbReference type="NCBI Taxonomy" id="1922333"/>
    <lineage>
        <taxon>Bacteria</taxon>
        <taxon>Pseudomonadati</taxon>
        <taxon>Pseudomonadota</taxon>
        <taxon>Alphaproteobacteria</taxon>
        <taxon>Hyphomicrobiales</taxon>
        <taxon>Rhizobiaceae</taxon>
        <taxon>Hoeflea</taxon>
    </lineage>
</organism>
<dbReference type="PROSITE" id="PS51707">
    <property type="entry name" value="CYTH"/>
    <property type="match status" value="1"/>
</dbReference>
<dbReference type="Pfam" id="PF05235">
    <property type="entry name" value="CHAD"/>
    <property type="match status" value="1"/>
</dbReference>
<dbReference type="GO" id="GO:0046872">
    <property type="term" value="F:metal ion binding"/>
    <property type="evidence" value="ECO:0007669"/>
    <property type="project" value="TreeGrafter"/>
</dbReference>
<dbReference type="Proteomes" id="UP001151234">
    <property type="component" value="Unassembled WGS sequence"/>
</dbReference>
<evidence type="ECO:0000259" key="1">
    <source>
        <dbReference type="PROSITE" id="PS51707"/>
    </source>
</evidence>
<name>A0A9X3UF40_9HYPH</name>